<feature type="transmembrane region" description="Helical" evidence="6">
    <location>
        <begin position="134"/>
        <end position="157"/>
    </location>
</feature>
<dbReference type="Proteomes" id="UP000023464">
    <property type="component" value="Unassembled WGS sequence"/>
</dbReference>
<feature type="transmembrane region" description="Helical" evidence="6">
    <location>
        <begin position="201"/>
        <end position="223"/>
    </location>
</feature>
<dbReference type="Pfam" id="PF01943">
    <property type="entry name" value="Polysacc_synt"/>
    <property type="match status" value="1"/>
</dbReference>
<keyword evidence="3 6" id="KW-0812">Transmembrane</keyword>
<evidence type="ECO:0000256" key="3">
    <source>
        <dbReference type="ARBA" id="ARBA00022692"/>
    </source>
</evidence>
<feature type="transmembrane region" description="Helical" evidence="6">
    <location>
        <begin position="169"/>
        <end position="189"/>
    </location>
</feature>
<feature type="transmembrane region" description="Helical" evidence="6">
    <location>
        <begin position="285"/>
        <end position="308"/>
    </location>
</feature>
<protein>
    <submittedName>
        <fullName evidence="7">Membrane protein involved in the export of O-antigen and teichoic acid</fullName>
    </submittedName>
</protein>
<dbReference type="PATRIC" id="fig|1393736.3.peg.3297"/>
<keyword evidence="4 6" id="KW-1133">Transmembrane helix</keyword>
<dbReference type="EMBL" id="JFGV01000053">
    <property type="protein sequence ID" value="EYU14230.1"/>
    <property type="molecule type" value="Genomic_DNA"/>
</dbReference>
<comment type="subcellular location">
    <subcellularLocation>
        <location evidence="1">Cell membrane</location>
        <topology evidence="1">Multi-pass membrane protein</topology>
    </subcellularLocation>
</comment>
<evidence type="ECO:0000256" key="6">
    <source>
        <dbReference type="SAM" id="Phobius"/>
    </source>
</evidence>
<dbReference type="PANTHER" id="PTHR30250:SF11">
    <property type="entry name" value="O-ANTIGEN TRANSPORTER-RELATED"/>
    <property type="match status" value="1"/>
</dbReference>
<accession>A0A022PI91</accession>
<name>A0A022PI91_9GAMM</name>
<feature type="transmembrane region" description="Helical" evidence="6">
    <location>
        <begin position="328"/>
        <end position="348"/>
    </location>
</feature>
<keyword evidence="2" id="KW-1003">Cell membrane</keyword>
<evidence type="ECO:0000256" key="4">
    <source>
        <dbReference type="ARBA" id="ARBA00022989"/>
    </source>
</evidence>
<feature type="transmembrane region" description="Helical" evidence="6">
    <location>
        <begin position="243"/>
        <end position="265"/>
    </location>
</feature>
<evidence type="ECO:0000256" key="5">
    <source>
        <dbReference type="ARBA" id="ARBA00023136"/>
    </source>
</evidence>
<feature type="transmembrane region" description="Helical" evidence="6">
    <location>
        <begin position="104"/>
        <end position="122"/>
    </location>
</feature>
<organism evidence="7 8">
    <name type="scientific">Photorhabdus aegyptia</name>
    <dbReference type="NCBI Taxonomy" id="2805098"/>
    <lineage>
        <taxon>Bacteria</taxon>
        <taxon>Pseudomonadati</taxon>
        <taxon>Pseudomonadota</taxon>
        <taxon>Gammaproteobacteria</taxon>
        <taxon>Enterobacterales</taxon>
        <taxon>Morganellaceae</taxon>
        <taxon>Photorhabdus</taxon>
    </lineage>
</organism>
<keyword evidence="8" id="KW-1185">Reference proteome</keyword>
<dbReference type="RefSeq" id="WP_036780905.1">
    <property type="nucleotide sequence ID" value="NZ_CAWLTM010000062.1"/>
</dbReference>
<gene>
    <name evidence="7" type="ORF">BA1DRAFT_03226</name>
</gene>
<feature type="transmembrane region" description="Helical" evidence="6">
    <location>
        <begin position="355"/>
        <end position="373"/>
    </location>
</feature>
<reference evidence="7 8" key="1">
    <citation type="submission" date="2014-03" db="EMBL/GenBank/DDBJ databases">
        <title>Draft Genome of Photorhabdus luminescens BA1, an Egyptian Isolate.</title>
        <authorList>
            <person name="Ghazal S."/>
            <person name="Hurst S.G.IV."/>
            <person name="Morris K."/>
            <person name="Thomas K."/>
            <person name="Tisa L.S."/>
        </authorList>
    </citation>
    <scope>NUCLEOTIDE SEQUENCE [LARGE SCALE GENOMIC DNA]</scope>
    <source>
        <strain evidence="7 8">BA1</strain>
    </source>
</reference>
<feature type="transmembrane region" description="Helical" evidence="6">
    <location>
        <begin position="78"/>
        <end position="98"/>
    </location>
</feature>
<evidence type="ECO:0000256" key="1">
    <source>
        <dbReference type="ARBA" id="ARBA00004651"/>
    </source>
</evidence>
<evidence type="ECO:0000313" key="7">
    <source>
        <dbReference type="EMBL" id="EYU14230.1"/>
    </source>
</evidence>
<feature type="transmembrane region" description="Helical" evidence="6">
    <location>
        <begin position="7"/>
        <end position="28"/>
    </location>
</feature>
<comment type="caution">
    <text evidence="7">The sequence shown here is derived from an EMBL/GenBank/DDBJ whole genome shotgun (WGS) entry which is preliminary data.</text>
</comment>
<feature type="transmembrane region" description="Helical" evidence="6">
    <location>
        <begin position="34"/>
        <end position="57"/>
    </location>
</feature>
<feature type="transmembrane region" description="Helical" evidence="6">
    <location>
        <begin position="379"/>
        <end position="401"/>
    </location>
</feature>
<dbReference type="GO" id="GO:0005886">
    <property type="term" value="C:plasma membrane"/>
    <property type="evidence" value="ECO:0007669"/>
    <property type="project" value="UniProtKB-SubCell"/>
</dbReference>
<dbReference type="PANTHER" id="PTHR30250">
    <property type="entry name" value="PST FAMILY PREDICTED COLANIC ACID TRANSPORTER"/>
    <property type="match status" value="1"/>
</dbReference>
<evidence type="ECO:0000256" key="2">
    <source>
        <dbReference type="ARBA" id="ARBA00022475"/>
    </source>
</evidence>
<keyword evidence="5 6" id="KW-0472">Membrane</keyword>
<sequence length="408" mass="47402">MYYIVSISLRALTLFSKFLLVIMLAKLLSISDLGVYGLISAVIGYTIFIVGSEFYTYSTRELIAQPKSEWLGMIRDQFMYYLIVYGVSIPFIFIIFYLDVLPYQYIWWFCSILLFEHIAQEINRILISAQSQLLASFVLFIRQGLWCWIVVVTMWYFPDYRHLDTVLLMWLIGSLTACAIGGGCIYRYGKASIYKNINWVWVRKGVMLALPMLIASVAIRGIFTFDRFFIEKIAGLELLGAYVLFASMASAVQSFLDTIVITFSFPKLTSLAIAGKMDEFKKEMWVFSLKVVGVTLLLSLSCWLLSVVLLQWLSDEAYLKHLNLLDTLLFATIIYCFSLIPHMGLYTLRDDKHIIYSQVTALIIFVFFSWYLLLYDNVLFIPLSMIVSFIVLLFWKSYVFYKRIRNIF</sequence>
<dbReference type="InterPro" id="IPR002797">
    <property type="entry name" value="Polysacc_synth"/>
</dbReference>
<dbReference type="InterPro" id="IPR050833">
    <property type="entry name" value="Poly_Biosynth_Transport"/>
</dbReference>
<proteinExistence type="predicted"/>
<evidence type="ECO:0000313" key="8">
    <source>
        <dbReference type="Proteomes" id="UP000023464"/>
    </source>
</evidence>
<dbReference type="AlphaFoldDB" id="A0A022PI91"/>